<feature type="compositionally biased region" description="Basic and acidic residues" evidence="1">
    <location>
        <begin position="8"/>
        <end position="26"/>
    </location>
</feature>
<organism evidence="2 3">
    <name type="scientific">Actinomycetospora aeridis</name>
    <dbReference type="NCBI Taxonomy" id="3129231"/>
    <lineage>
        <taxon>Bacteria</taxon>
        <taxon>Bacillati</taxon>
        <taxon>Actinomycetota</taxon>
        <taxon>Actinomycetes</taxon>
        <taxon>Pseudonocardiales</taxon>
        <taxon>Pseudonocardiaceae</taxon>
        <taxon>Actinomycetospora</taxon>
    </lineage>
</organism>
<evidence type="ECO:0000313" key="3">
    <source>
        <dbReference type="Proteomes" id="UP001370100"/>
    </source>
</evidence>
<evidence type="ECO:0000313" key="2">
    <source>
        <dbReference type="EMBL" id="MEJ2885203.1"/>
    </source>
</evidence>
<reference evidence="2 3" key="1">
    <citation type="submission" date="2024-03" db="EMBL/GenBank/DDBJ databases">
        <title>Actinomycetospora sp. OC33-EN06, a novel actinomycete isolated from wild orchid (Aerides multiflora).</title>
        <authorList>
            <person name="Suriyachadkun C."/>
        </authorList>
    </citation>
    <scope>NUCLEOTIDE SEQUENCE [LARGE SCALE GENOMIC DNA]</scope>
    <source>
        <strain evidence="2 3">OC33-EN06</strain>
    </source>
</reference>
<name>A0ABU8N0J0_9PSEU</name>
<feature type="region of interest" description="Disordered" evidence="1">
    <location>
        <begin position="1"/>
        <end position="26"/>
    </location>
</feature>
<keyword evidence="3" id="KW-1185">Reference proteome</keyword>
<sequence length="67" mass="7242">MTAMPDDAGARCEHDDGAADDHLHLDATHDRPELTVFQTAAWVPPAYREAYLEGAASVLGRHPRTGS</sequence>
<comment type="caution">
    <text evidence="2">The sequence shown here is derived from an EMBL/GenBank/DDBJ whole genome shotgun (WGS) entry which is preliminary data.</text>
</comment>
<evidence type="ECO:0000256" key="1">
    <source>
        <dbReference type="SAM" id="MobiDB-lite"/>
    </source>
</evidence>
<protein>
    <submittedName>
        <fullName evidence="2">Uncharacterized protein</fullName>
    </submittedName>
</protein>
<gene>
    <name evidence="2" type="ORF">WCD41_01975</name>
</gene>
<accession>A0ABU8N0J0</accession>
<dbReference type="Proteomes" id="UP001370100">
    <property type="component" value="Unassembled WGS sequence"/>
</dbReference>
<dbReference type="RefSeq" id="WP_337711697.1">
    <property type="nucleotide sequence ID" value="NZ_JBBEGL010000001.1"/>
</dbReference>
<dbReference type="EMBL" id="JBBEGL010000001">
    <property type="protein sequence ID" value="MEJ2885203.1"/>
    <property type="molecule type" value="Genomic_DNA"/>
</dbReference>
<proteinExistence type="predicted"/>